<feature type="repeat" description="TPR" evidence="8">
    <location>
        <begin position="46"/>
        <end position="79"/>
    </location>
</feature>
<keyword evidence="5" id="KW-0808">Transferase</keyword>
<evidence type="ECO:0000256" key="3">
    <source>
        <dbReference type="ARBA" id="ARBA00011970"/>
    </source>
</evidence>
<dbReference type="Proteomes" id="UP000239709">
    <property type="component" value="Chromosome"/>
</dbReference>
<dbReference type="AlphaFoldDB" id="A0A2S0MF04"/>
<feature type="domain" description="O-GlcNAc transferase C-terminal" evidence="9">
    <location>
        <begin position="588"/>
        <end position="775"/>
    </location>
</feature>
<proteinExistence type="inferred from homology"/>
<dbReference type="InterPro" id="IPR019734">
    <property type="entry name" value="TPR_rpt"/>
</dbReference>
<dbReference type="Pfam" id="PF14559">
    <property type="entry name" value="TPR_19"/>
    <property type="match status" value="2"/>
</dbReference>
<evidence type="ECO:0000256" key="6">
    <source>
        <dbReference type="ARBA" id="ARBA00022737"/>
    </source>
</evidence>
<dbReference type="Gene3D" id="3.40.50.11380">
    <property type="match status" value="1"/>
</dbReference>
<keyword evidence="11" id="KW-1185">Reference proteome</keyword>
<evidence type="ECO:0000256" key="2">
    <source>
        <dbReference type="ARBA" id="ARBA00005386"/>
    </source>
</evidence>
<sequence length="812" mass="88552">MRKSSVLTPGSVDAWLHQAFALHQQGQLGQARALYEQVLARQPAHAQALYLLGTLALQARDMRLAETMLSKAARANPRHVPTLINLAMALSQLDKHAAALEAVERALALEPTSVPARGARVGMLVRASRAADALREVDALLAAGVQSAELWVNKGIAHNELGQAAEAERCFDHVLSLAPNHPDAQSQKVKLLIARERYDDALELVDRVLATAPNDAQAHANRGHVLVELRRYADAVEACSRACAIEVSVDRLTRLSTALCLAGRMDKAEAAIRQARALDADYPPLWVAAGVVLASLGDYATAALNFDRFLRVRGNEDKVLLLKADALIQAKSYAAAIESLALCSIETPAALSQSVYAKLMIADWQDIERPIAQLLGNVREGEGVYVPFFLLPIADDAALMHSVARAYARGTECDTAGQRSVAPTRGKKLRIGYFSADFHNHATCMLMAEMLAAHDHERFEVYGFSFGPTERDAMTDRIAPCFDQFLYVKDWSIDRIAAQARQLQLDIAIDLKGYTQHGRQQLFAEGCAPVQVSYLGYPGTLGSACMDYIIADPTVIPPEHEAHFSEKVVRMPHSYQCNDSQRRIAEDVFTRGELGLPESAFVYVCFNNTYKILPEVFARWMRILQAVPGSVLWLYQGTPEGADKLRGHAAAAGVDPQRLVFAPNLPADQHLSRLRHADLFLDTLPCNAHTTASDALWAGVPLLTCLGNAFQGRVAASLLRALSLDELVTTHLDDYEATAIDLARSPERLAALRARLAAQRQTSSLFDGKRFARNLESAFITMADRHYAGLPPVAFDVQDAGTANPGGVVATS</sequence>
<dbReference type="Pfam" id="PF13181">
    <property type="entry name" value="TPR_8"/>
    <property type="match status" value="1"/>
</dbReference>
<dbReference type="OrthoDB" id="101857at2"/>
<dbReference type="SUPFAM" id="SSF48452">
    <property type="entry name" value="TPR-like"/>
    <property type="match status" value="2"/>
</dbReference>
<dbReference type="Pfam" id="PF13432">
    <property type="entry name" value="TPR_16"/>
    <property type="match status" value="1"/>
</dbReference>
<dbReference type="Gene3D" id="1.25.40.10">
    <property type="entry name" value="Tetratricopeptide repeat domain"/>
    <property type="match status" value="3"/>
</dbReference>
<dbReference type="InterPro" id="IPR029489">
    <property type="entry name" value="OGT/SEC/SPY_C"/>
</dbReference>
<evidence type="ECO:0000259" key="9">
    <source>
        <dbReference type="Pfam" id="PF13844"/>
    </source>
</evidence>
<comment type="pathway">
    <text evidence="1">Protein modification; protein glycosylation.</text>
</comment>
<keyword evidence="7 8" id="KW-0802">TPR repeat</keyword>
<feature type="repeat" description="TPR" evidence="8">
    <location>
        <begin position="148"/>
        <end position="181"/>
    </location>
</feature>
<dbReference type="RefSeq" id="WP_106703025.1">
    <property type="nucleotide sequence ID" value="NZ_CP027666.1"/>
</dbReference>
<evidence type="ECO:0000256" key="4">
    <source>
        <dbReference type="ARBA" id="ARBA00022676"/>
    </source>
</evidence>
<dbReference type="PANTHER" id="PTHR44998:SF1">
    <property type="entry name" value="UDP-N-ACETYLGLUCOSAMINE--PEPTIDE N-ACETYLGLUCOSAMINYLTRANSFERASE 110 KDA SUBUNIT"/>
    <property type="match status" value="1"/>
</dbReference>
<dbReference type="Gene3D" id="3.40.50.2000">
    <property type="entry name" value="Glycogen Phosphorylase B"/>
    <property type="match status" value="1"/>
</dbReference>
<dbReference type="PANTHER" id="PTHR44998">
    <property type="match status" value="1"/>
</dbReference>
<dbReference type="EC" id="2.4.1.255" evidence="3"/>
<comment type="similarity">
    <text evidence="2">Belongs to the glycosyltransferase 41 family. O-GlcNAc transferase subfamily.</text>
</comment>
<keyword evidence="4" id="KW-0328">Glycosyltransferase</keyword>
<evidence type="ECO:0000256" key="1">
    <source>
        <dbReference type="ARBA" id="ARBA00004922"/>
    </source>
</evidence>
<dbReference type="PROSITE" id="PS50005">
    <property type="entry name" value="TPR"/>
    <property type="match status" value="3"/>
</dbReference>
<dbReference type="Pfam" id="PF13844">
    <property type="entry name" value="Glyco_transf_41"/>
    <property type="match status" value="2"/>
</dbReference>
<organism evidence="10 11">
    <name type="scientific">Ottowia oryzae</name>
    <dbReference type="NCBI Taxonomy" id="2109914"/>
    <lineage>
        <taxon>Bacteria</taxon>
        <taxon>Pseudomonadati</taxon>
        <taxon>Pseudomonadota</taxon>
        <taxon>Betaproteobacteria</taxon>
        <taxon>Burkholderiales</taxon>
        <taxon>Comamonadaceae</taxon>
        <taxon>Ottowia</taxon>
    </lineage>
</organism>
<feature type="domain" description="O-GlcNAc transferase C-terminal" evidence="9">
    <location>
        <begin position="424"/>
        <end position="582"/>
    </location>
</feature>
<keyword evidence="6" id="KW-0677">Repeat</keyword>
<gene>
    <name evidence="10" type="ORF">C6570_09715</name>
</gene>
<name>A0A2S0MF04_9BURK</name>
<protein>
    <recommendedName>
        <fullName evidence="3">protein O-GlcNAc transferase</fullName>
        <ecNumber evidence="3">2.4.1.255</ecNumber>
    </recommendedName>
</protein>
<dbReference type="SMART" id="SM00028">
    <property type="entry name" value="TPR"/>
    <property type="match status" value="8"/>
</dbReference>
<accession>A0A2S0MF04</accession>
<evidence type="ECO:0000256" key="7">
    <source>
        <dbReference type="ARBA" id="ARBA00022803"/>
    </source>
</evidence>
<evidence type="ECO:0000256" key="5">
    <source>
        <dbReference type="ARBA" id="ARBA00022679"/>
    </source>
</evidence>
<evidence type="ECO:0000256" key="8">
    <source>
        <dbReference type="PROSITE-ProRule" id="PRU00339"/>
    </source>
</evidence>
<reference evidence="10 11" key="1">
    <citation type="submission" date="2018-03" db="EMBL/GenBank/DDBJ databases">
        <title>Genome sequencing of Ottowia sp.</title>
        <authorList>
            <person name="Kim S.-J."/>
            <person name="Heo J."/>
            <person name="Kwon S.-W."/>
        </authorList>
    </citation>
    <scope>NUCLEOTIDE SEQUENCE [LARGE SCALE GENOMIC DNA]</scope>
    <source>
        <strain evidence="10 11">KADR8-3</strain>
    </source>
</reference>
<dbReference type="InterPro" id="IPR011990">
    <property type="entry name" value="TPR-like_helical_dom_sf"/>
</dbReference>
<evidence type="ECO:0000313" key="10">
    <source>
        <dbReference type="EMBL" id="AVO34472.1"/>
    </source>
</evidence>
<evidence type="ECO:0000313" key="11">
    <source>
        <dbReference type="Proteomes" id="UP000239709"/>
    </source>
</evidence>
<dbReference type="EMBL" id="CP027666">
    <property type="protein sequence ID" value="AVO34472.1"/>
    <property type="molecule type" value="Genomic_DNA"/>
</dbReference>
<dbReference type="KEGG" id="otk:C6570_09715"/>
<feature type="repeat" description="TPR" evidence="8">
    <location>
        <begin position="80"/>
        <end position="113"/>
    </location>
</feature>
<dbReference type="GO" id="GO:0097363">
    <property type="term" value="F:protein O-acetylglucosaminyltransferase activity"/>
    <property type="evidence" value="ECO:0007669"/>
    <property type="project" value="UniProtKB-EC"/>
</dbReference>